<evidence type="ECO:0000313" key="8">
    <source>
        <dbReference type="Proteomes" id="UP000224567"/>
    </source>
</evidence>
<keyword evidence="8" id="KW-1185">Reference proteome</keyword>
<dbReference type="AlphaFoldDB" id="A0A2G2VLC7"/>
<protein>
    <recommendedName>
        <fullName evidence="6">TF-B3 domain-containing protein</fullName>
    </recommendedName>
</protein>
<name>A0A2G2VLC7_CAPBA</name>
<accession>A0A2G2VLC7</accession>
<dbReference type="GO" id="GO:0005634">
    <property type="term" value="C:nucleus"/>
    <property type="evidence" value="ECO:0007669"/>
    <property type="project" value="UniProtKB-SubCell"/>
</dbReference>
<evidence type="ECO:0000256" key="1">
    <source>
        <dbReference type="ARBA" id="ARBA00004123"/>
    </source>
</evidence>
<reference evidence="8" key="2">
    <citation type="journal article" date="2017" name="J. Anim. Genet.">
        <title>Multiple reference genome sequences of hot pepper reveal the massive evolution of plant disease resistance genes by retroduplication.</title>
        <authorList>
            <person name="Kim S."/>
            <person name="Park J."/>
            <person name="Yeom S.-I."/>
            <person name="Kim Y.-M."/>
            <person name="Seo E."/>
            <person name="Kim K.-T."/>
            <person name="Kim M.-S."/>
            <person name="Lee J.M."/>
            <person name="Cheong K."/>
            <person name="Shin H.-S."/>
            <person name="Kim S.-B."/>
            <person name="Han K."/>
            <person name="Lee J."/>
            <person name="Park M."/>
            <person name="Lee H.-A."/>
            <person name="Lee H.-Y."/>
            <person name="Lee Y."/>
            <person name="Oh S."/>
            <person name="Lee J.H."/>
            <person name="Choi E."/>
            <person name="Choi E."/>
            <person name="Lee S.E."/>
            <person name="Jeon J."/>
            <person name="Kim H."/>
            <person name="Choi G."/>
            <person name="Song H."/>
            <person name="Lee J."/>
            <person name="Lee S.-C."/>
            <person name="Kwon J.-K."/>
            <person name="Lee H.-Y."/>
            <person name="Koo N."/>
            <person name="Hong Y."/>
            <person name="Kim R.W."/>
            <person name="Kang W.-H."/>
            <person name="Huh J.H."/>
            <person name="Kang B.-C."/>
            <person name="Yang T.-J."/>
            <person name="Lee Y.-H."/>
            <person name="Bennetzen J.L."/>
            <person name="Choi D."/>
        </authorList>
    </citation>
    <scope>NUCLEOTIDE SEQUENCE [LARGE SCALE GENOMIC DNA]</scope>
    <source>
        <strain evidence="8">cv. PBC81</strain>
    </source>
</reference>
<organism evidence="7 8">
    <name type="scientific">Capsicum baccatum</name>
    <name type="common">Peruvian pepper</name>
    <dbReference type="NCBI Taxonomy" id="33114"/>
    <lineage>
        <taxon>Eukaryota</taxon>
        <taxon>Viridiplantae</taxon>
        <taxon>Streptophyta</taxon>
        <taxon>Embryophyta</taxon>
        <taxon>Tracheophyta</taxon>
        <taxon>Spermatophyta</taxon>
        <taxon>Magnoliopsida</taxon>
        <taxon>eudicotyledons</taxon>
        <taxon>Gunneridae</taxon>
        <taxon>Pentapetalae</taxon>
        <taxon>asterids</taxon>
        <taxon>lamiids</taxon>
        <taxon>Solanales</taxon>
        <taxon>Solanaceae</taxon>
        <taxon>Solanoideae</taxon>
        <taxon>Capsiceae</taxon>
        <taxon>Capsicum</taxon>
    </lineage>
</organism>
<evidence type="ECO:0000256" key="2">
    <source>
        <dbReference type="ARBA" id="ARBA00023015"/>
    </source>
</evidence>
<dbReference type="InterPro" id="IPR003340">
    <property type="entry name" value="B3_DNA-bd"/>
</dbReference>
<keyword evidence="4" id="KW-0804">Transcription</keyword>
<comment type="subcellular location">
    <subcellularLocation>
        <location evidence="1">Nucleus</location>
    </subcellularLocation>
</comment>
<dbReference type="InterPro" id="IPR039218">
    <property type="entry name" value="REM_fam"/>
</dbReference>
<dbReference type="Proteomes" id="UP000224567">
    <property type="component" value="Unassembled WGS sequence"/>
</dbReference>
<dbReference type="PANTHER" id="PTHR31674:SF83">
    <property type="entry name" value="B3 DOMAIN-CONTAINING PROTEIN REM10-LIKE"/>
    <property type="match status" value="1"/>
</dbReference>
<keyword evidence="3" id="KW-0238">DNA-binding</keyword>
<evidence type="ECO:0000256" key="4">
    <source>
        <dbReference type="ARBA" id="ARBA00023163"/>
    </source>
</evidence>
<proteinExistence type="predicted"/>
<dbReference type="Gene3D" id="2.40.330.10">
    <property type="entry name" value="DNA-binding pseudobarrel domain"/>
    <property type="match status" value="1"/>
</dbReference>
<dbReference type="CDD" id="cd10017">
    <property type="entry name" value="B3_DNA"/>
    <property type="match status" value="1"/>
</dbReference>
<dbReference type="EMBL" id="MLFT02000011">
    <property type="protein sequence ID" value="PHT33784.1"/>
    <property type="molecule type" value="Genomic_DNA"/>
</dbReference>
<feature type="domain" description="TF-B3" evidence="6">
    <location>
        <begin position="1"/>
        <end position="76"/>
    </location>
</feature>
<comment type="caution">
    <text evidence="7">The sequence shown here is derived from an EMBL/GenBank/DDBJ whole genome shotgun (WGS) entry which is preliminary data.</text>
</comment>
<dbReference type="InterPro" id="IPR015300">
    <property type="entry name" value="DNA-bd_pseudobarrel_sf"/>
</dbReference>
<evidence type="ECO:0000313" key="7">
    <source>
        <dbReference type="EMBL" id="PHT33784.1"/>
    </source>
</evidence>
<dbReference type="GO" id="GO:0003677">
    <property type="term" value="F:DNA binding"/>
    <property type="evidence" value="ECO:0007669"/>
    <property type="project" value="UniProtKB-KW"/>
</dbReference>
<dbReference type="Pfam" id="PF02362">
    <property type="entry name" value="B3"/>
    <property type="match status" value="1"/>
</dbReference>
<dbReference type="OrthoDB" id="1300233at2759"/>
<evidence type="ECO:0000256" key="3">
    <source>
        <dbReference type="ARBA" id="ARBA00023125"/>
    </source>
</evidence>
<dbReference type="PANTHER" id="PTHR31674">
    <property type="entry name" value="B3 DOMAIN-CONTAINING PROTEIN REM-LIKE 3-RELATED"/>
    <property type="match status" value="1"/>
</dbReference>
<dbReference type="SUPFAM" id="SSF101936">
    <property type="entry name" value="DNA-binding pseudobarrel domain"/>
    <property type="match status" value="1"/>
</dbReference>
<evidence type="ECO:0000259" key="6">
    <source>
        <dbReference type="PROSITE" id="PS50863"/>
    </source>
</evidence>
<keyword evidence="5" id="KW-0539">Nucleus</keyword>
<reference evidence="7 8" key="1">
    <citation type="journal article" date="2017" name="Genome Biol.">
        <title>New reference genome sequences of hot pepper reveal the massive evolution of plant disease-resistance genes by retroduplication.</title>
        <authorList>
            <person name="Kim S."/>
            <person name="Park J."/>
            <person name="Yeom S.I."/>
            <person name="Kim Y.M."/>
            <person name="Seo E."/>
            <person name="Kim K.T."/>
            <person name="Kim M.S."/>
            <person name="Lee J.M."/>
            <person name="Cheong K."/>
            <person name="Shin H.S."/>
            <person name="Kim S.B."/>
            <person name="Han K."/>
            <person name="Lee J."/>
            <person name="Park M."/>
            <person name="Lee H.A."/>
            <person name="Lee H.Y."/>
            <person name="Lee Y."/>
            <person name="Oh S."/>
            <person name="Lee J.H."/>
            <person name="Choi E."/>
            <person name="Choi E."/>
            <person name="Lee S.E."/>
            <person name="Jeon J."/>
            <person name="Kim H."/>
            <person name="Choi G."/>
            <person name="Song H."/>
            <person name="Lee J."/>
            <person name="Lee S.C."/>
            <person name="Kwon J.K."/>
            <person name="Lee H.Y."/>
            <person name="Koo N."/>
            <person name="Hong Y."/>
            <person name="Kim R.W."/>
            <person name="Kang W.H."/>
            <person name="Huh J.H."/>
            <person name="Kang B.C."/>
            <person name="Yang T.J."/>
            <person name="Lee Y.H."/>
            <person name="Bennetzen J.L."/>
            <person name="Choi D."/>
        </authorList>
    </citation>
    <scope>NUCLEOTIDE SEQUENCE [LARGE SCALE GENOMIC DNA]</scope>
    <source>
        <strain evidence="8">cv. PBC81</strain>
    </source>
</reference>
<sequence length="230" mass="26508">MDFAKSNGWMNRKCEMILKDEAERCWSVWIGRMGHNFGITRGWTNFRVEKGLQVGDAYKFELIKNGKVPIAYFHYVFVPMDYPDFGEVVCSQVSQKTPPSSPPSAEPGGLSRHHVHDVIYYDDGYYVVASDGSIFSFDKMTLDLKEISGPAPVRYSDDFDTKFHLIKTTTNELLMIHISNPNHIFIIKCEDLQDVSPILCTIQVRDIKNYDVPSRWQLLHPIFFPDIKFS</sequence>
<keyword evidence="2" id="KW-0805">Transcription regulation</keyword>
<dbReference type="PROSITE" id="PS50863">
    <property type="entry name" value="B3"/>
    <property type="match status" value="1"/>
</dbReference>
<evidence type="ECO:0000256" key="5">
    <source>
        <dbReference type="ARBA" id="ARBA00023242"/>
    </source>
</evidence>
<gene>
    <name evidence="7" type="ORF">CQW23_25584</name>
</gene>